<feature type="region of interest" description="Disordered" evidence="2">
    <location>
        <begin position="290"/>
        <end position="318"/>
    </location>
</feature>
<organism evidence="3 4">
    <name type="scientific">Bondarzewia mesenterica</name>
    <dbReference type="NCBI Taxonomy" id="1095465"/>
    <lineage>
        <taxon>Eukaryota</taxon>
        <taxon>Fungi</taxon>
        <taxon>Dikarya</taxon>
        <taxon>Basidiomycota</taxon>
        <taxon>Agaricomycotina</taxon>
        <taxon>Agaricomycetes</taxon>
        <taxon>Russulales</taxon>
        <taxon>Bondarzewiaceae</taxon>
        <taxon>Bondarzewia</taxon>
    </lineage>
</organism>
<feature type="region of interest" description="Disordered" evidence="2">
    <location>
        <begin position="85"/>
        <end position="127"/>
    </location>
</feature>
<protein>
    <submittedName>
        <fullName evidence="3">Uncharacterized protein</fullName>
    </submittedName>
</protein>
<feature type="compositionally biased region" description="Pro residues" evidence="2">
    <location>
        <begin position="477"/>
        <end position="486"/>
    </location>
</feature>
<feature type="compositionally biased region" description="Low complexity" evidence="2">
    <location>
        <begin position="290"/>
        <end position="308"/>
    </location>
</feature>
<dbReference type="OrthoDB" id="3271218at2759"/>
<evidence type="ECO:0000256" key="1">
    <source>
        <dbReference type="SAM" id="Coils"/>
    </source>
</evidence>
<dbReference type="AlphaFoldDB" id="A0A4S4LZP8"/>
<evidence type="ECO:0000313" key="4">
    <source>
        <dbReference type="Proteomes" id="UP000310158"/>
    </source>
</evidence>
<feature type="region of interest" description="Disordered" evidence="2">
    <location>
        <begin position="355"/>
        <end position="497"/>
    </location>
</feature>
<dbReference type="Proteomes" id="UP000310158">
    <property type="component" value="Unassembled WGS sequence"/>
</dbReference>
<dbReference type="EMBL" id="SGPL01000085">
    <property type="protein sequence ID" value="THH18154.1"/>
    <property type="molecule type" value="Genomic_DNA"/>
</dbReference>
<feature type="compositionally biased region" description="Low complexity" evidence="2">
    <location>
        <begin position="85"/>
        <end position="105"/>
    </location>
</feature>
<sequence>MDYPVSPDKASSFSQLSTSPWIARAHADGHAGPDRDVVQWQSTQSPCTGLRKLMTEASKPIPRQCETVRPDSFDPYFEALPLVPSTSMTSSSASTSRLVGPPLSGRRPRSLRAYPRPLTPSSSMASVRGDPTMFFGLLKDVSEQVNKNTREKQQFMERAREKEREKARKAALLMRKSKDIHSVRGGRGVSRTRRSTSQAIQGISEKSTSITRNNSEPLHQYLDGRVPASRHHSSQSSGKTSAEMDADDDLYMDGSFPMPSVSNSMEGELDILPNPPNTVNSPLSATSIALTQSTSTSSSFTSHQQTQSPELQRRSFGHTSNHGTLLYRATSAPQAESTLSSASIPSVVRIDTDSSKAARSFTTTNPNPRPPRAPPTCSALIMSTARPNLTPPAPRPSQRPPALGMRRTHVSRHGLTPSQSLPTKQRPFRPPLAHPHPTAAPPAPVPAPKPSTSSRSYPPPPNLPTPNPSLSGLAPRPRSPSPPAPADPDTSYGDISIDADLLEVELAKYDD</sequence>
<feature type="compositionally biased region" description="Polar residues" evidence="2">
    <location>
        <begin position="198"/>
        <end position="217"/>
    </location>
</feature>
<feature type="compositionally biased region" description="Pro residues" evidence="2">
    <location>
        <begin position="428"/>
        <end position="449"/>
    </location>
</feature>
<name>A0A4S4LZP8_9AGAM</name>
<feature type="compositionally biased region" description="Pro residues" evidence="2">
    <location>
        <begin position="457"/>
        <end position="467"/>
    </location>
</feature>
<comment type="caution">
    <text evidence="3">The sequence shown here is derived from an EMBL/GenBank/DDBJ whole genome shotgun (WGS) entry which is preliminary data.</text>
</comment>
<gene>
    <name evidence="3" type="ORF">EW146_g2786</name>
</gene>
<feature type="coiled-coil region" evidence="1">
    <location>
        <begin position="138"/>
        <end position="166"/>
    </location>
</feature>
<keyword evidence="1" id="KW-0175">Coiled coil</keyword>
<accession>A0A4S4LZP8</accession>
<feature type="region of interest" description="Disordered" evidence="2">
    <location>
        <begin position="178"/>
        <end position="268"/>
    </location>
</feature>
<dbReference type="PRINTS" id="PR01217">
    <property type="entry name" value="PRICHEXTENSN"/>
</dbReference>
<evidence type="ECO:0000313" key="3">
    <source>
        <dbReference type="EMBL" id="THH18154.1"/>
    </source>
</evidence>
<keyword evidence="4" id="KW-1185">Reference proteome</keyword>
<proteinExistence type="predicted"/>
<reference evidence="3 4" key="1">
    <citation type="submission" date="2019-02" db="EMBL/GenBank/DDBJ databases">
        <title>Genome sequencing of the rare red list fungi Bondarzewia mesenterica.</title>
        <authorList>
            <person name="Buettner E."/>
            <person name="Kellner H."/>
        </authorList>
    </citation>
    <scope>NUCLEOTIDE SEQUENCE [LARGE SCALE GENOMIC DNA]</scope>
    <source>
        <strain evidence="3 4">DSM 108281</strain>
    </source>
</reference>
<evidence type="ECO:0000256" key="2">
    <source>
        <dbReference type="SAM" id="MobiDB-lite"/>
    </source>
</evidence>
<feature type="compositionally biased region" description="Pro residues" evidence="2">
    <location>
        <begin position="389"/>
        <end position="399"/>
    </location>
</feature>